<gene>
    <name evidence="1" type="ORF">CWI84_02195</name>
</gene>
<sequence>MFWNTINLDLFKPFGSPNANAYCVALWRLYETLVQNQLELDECTPKEAKEEIRFAFLENSQQIDYDRESESERCDSDEEYTYRYLRKCGWLREIDEVGYRRVTFMPQIASNLLSALDGIKRGPGARLATTCQTIFVGINSVLEEPSRNAFVISSAEETARSFQDQLKAMAASCRDIAYRMREEQQGNELFRTFFKEFTREILLEDYSKLKTTNHPYRYRQRTLLAVSEILYTKRIFDEVVASIERTFEGKTREEIESEVKEQLVNITIIFKNIDKLLTRIDEYRSAMTRRTREAMQYALTAVPELSQKLDEVIGLMVKHNEDMCPSGLLSERYVARSRFFKPIVKRPEPEPTRVNRTSPPIEKIAEQRAYDSFIRKRAPNPKRLILMLEKNLQSKAVITTDDITVDSLDDFLAYLQLRDLLHGCVPKTNPYHSLLDYYDVRTVEGELTENRYLTAPKLVIRRKSSASIKRT</sequence>
<dbReference type="InterPro" id="IPR043773">
    <property type="entry name" value="JetA"/>
</dbReference>
<dbReference type="EMBL" id="PIQH01000002">
    <property type="protein sequence ID" value="RUO80945.1"/>
    <property type="molecule type" value="Genomic_DNA"/>
</dbReference>
<dbReference type="Pfam" id="PF18982">
    <property type="entry name" value="JetA"/>
    <property type="match status" value="1"/>
</dbReference>
<dbReference type="Proteomes" id="UP000287996">
    <property type="component" value="Unassembled WGS sequence"/>
</dbReference>
<comment type="caution">
    <text evidence="1">The sequence shown here is derived from an EMBL/GenBank/DDBJ whole genome shotgun (WGS) entry which is preliminary data.</text>
</comment>
<dbReference type="RefSeq" id="WP_126840951.1">
    <property type="nucleotide sequence ID" value="NZ_PIQH01000002.1"/>
</dbReference>
<accession>A0A432ZSP1</accession>
<name>A0A432ZSP1_9GAMM</name>
<protein>
    <submittedName>
        <fullName evidence="1">Uncharacterized protein</fullName>
    </submittedName>
</protein>
<reference evidence="1 2" key="1">
    <citation type="journal article" date="2011" name="Front. Microbiol.">
        <title>Genomic signatures of strain selection and enhancement in Bacillus atrophaeus var. globigii, a historical biowarfare simulant.</title>
        <authorList>
            <person name="Gibbons H.S."/>
            <person name="Broomall S.M."/>
            <person name="McNew L.A."/>
            <person name="Daligault H."/>
            <person name="Chapman C."/>
            <person name="Bruce D."/>
            <person name="Karavis M."/>
            <person name="Krepps M."/>
            <person name="McGregor P.A."/>
            <person name="Hong C."/>
            <person name="Park K.H."/>
            <person name="Akmal A."/>
            <person name="Feldman A."/>
            <person name="Lin J.S."/>
            <person name="Chang W.E."/>
            <person name="Higgs B.W."/>
            <person name="Demirev P."/>
            <person name="Lindquist J."/>
            <person name="Liem A."/>
            <person name="Fochler E."/>
            <person name="Read T.D."/>
            <person name="Tapia R."/>
            <person name="Johnson S."/>
            <person name="Bishop-Lilly K.A."/>
            <person name="Detter C."/>
            <person name="Han C."/>
            <person name="Sozhamannan S."/>
            <person name="Rosenzweig C.N."/>
            <person name="Skowronski E.W."/>
        </authorList>
    </citation>
    <scope>NUCLEOTIDE SEQUENCE [LARGE SCALE GENOMIC DNA]</scope>
    <source>
        <strain evidence="1 2">CC-PW-9</strain>
    </source>
</reference>
<dbReference type="AlphaFoldDB" id="A0A432ZSP1"/>
<evidence type="ECO:0000313" key="1">
    <source>
        <dbReference type="EMBL" id="RUO80945.1"/>
    </source>
</evidence>
<evidence type="ECO:0000313" key="2">
    <source>
        <dbReference type="Proteomes" id="UP000287996"/>
    </source>
</evidence>
<proteinExistence type="predicted"/>
<keyword evidence="2" id="KW-1185">Reference proteome</keyword>
<organism evidence="1 2">
    <name type="scientific">Idiomarina tyrosinivorans</name>
    <dbReference type="NCBI Taxonomy" id="1445662"/>
    <lineage>
        <taxon>Bacteria</taxon>
        <taxon>Pseudomonadati</taxon>
        <taxon>Pseudomonadota</taxon>
        <taxon>Gammaproteobacteria</taxon>
        <taxon>Alteromonadales</taxon>
        <taxon>Idiomarinaceae</taxon>
        <taxon>Idiomarina</taxon>
    </lineage>
</organism>
<dbReference type="OrthoDB" id="8038184at2"/>